<dbReference type="OrthoDB" id="415706at2759"/>
<evidence type="ECO:0000313" key="6">
    <source>
        <dbReference type="Proteomes" id="UP000214365"/>
    </source>
</evidence>
<dbReference type="GO" id="GO:0005739">
    <property type="term" value="C:mitochondrion"/>
    <property type="evidence" value="ECO:0007669"/>
    <property type="project" value="TreeGrafter"/>
</dbReference>
<keyword evidence="1" id="KW-0547">Nucleotide-binding</keyword>
<dbReference type="GO" id="GO:0005525">
    <property type="term" value="F:GTP binding"/>
    <property type="evidence" value="ECO:0007669"/>
    <property type="project" value="InterPro"/>
</dbReference>
<sequence length="694" mass="78469">MSTENSVQGSSHLASPQVLRKVDELREKNVGQHVPLPQLVVVGDQSSGKSSLLENLTKIPFPRNVELCTRYATQITSRRDSKTEVVVNIIPGPHASDDHRRRLEGYCPEGLSPADFRDQFPKILNEVNIRMGIRTDTSSTDGTVFSEDILKIEISGSNEDYLTLIDVPGIFRTPTEGVTTKADVSLVQKMVRTYIKDSRTVILAVLPSNVDPATQEILDLAQDFDSDGERTLGVLTKPDLVTEYSAQVAVCNVILGKRKPLKLGYHVVRNRGADNDDDFDFDSSEHETFKTEPWSSLSKDRVGVKALKTRLGVILGLITRREFPKLRSDIRNQLTDCRRQLGDLGQARQSEQEQRLFLNRLSQQFQNLVHSALNGHYSNHHAFDKSDQLRLITRVVNITESFGSDFAESSLPTQFEKLLPKISDDGEESDFGEFLRDSLLNGLITDMDVEHPQDGIMDWIEDLYQRPCGIDLGTWGGAILASAFKEQSSKWGRLTLGYLSQVICSIHKFLKAALESLCTDPRLRDDLWSFIADDILKGYRAAIRHAIFLLSIERDKRPYTLKHYFNENLQKSLGNRIADMLEDNVKKELQWVNDVRSVTASKSNLDSVKEDIHDILHSYYNVARKRFVDSVYHQAVDHYLLTGPGSPLFMFDQEWVIKLEPEQLQAIAGESPVVSEKSQFLQRKIRDLGSAMHI</sequence>
<dbReference type="GO" id="GO:0000266">
    <property type="term" value="P:mitochondrial fission"/>
    <property type="evidence" value="ECO:0007669"/>
    <property type="project" value="TreeGrafter"/>
</dbReference>
<dbReference type="InterPro" id="IPR045063">
    <property type="entry name" value="Dynamin_N"/>
</dbReference>
<comment type="caution">
    <text evidence="5">The sequence shown here is derived from an EMBL/GenBank/DDBJ whole genome shotgun (WGS) entry which is preliminary data.</text>
</comment>
<dbReference type="GO" id="GO:0016559">
    <property type="term" value="P:peroxisome fission"/>
    <property type="evidence" value="ECO:0007669"/>
    <property type="project" value="TreeGrafter"/>
</dbReference>
<dbReference type="AlphaFoldDB" id="A0A1Q5QCA6"/>
<dbReference type="PROSITE" id="PS51388">
    <property type="entry name" value="GED"/>
    <property type="match status" value="1"/>
</dbReference>
<dbReference type="PROSITE" id="PS51718">
    <property type="entry name" value="G_DYNAMIN_2"/>
    <property type="match status" value="1"/>
</dbReference>
<dbReference type="Proteomes" id="UP000214365">
    <property type="component" value="Unassembled WGS sequence"/>
</dbReference>
<dbReference type="Gene3D" id="1.20.120.1240">
    <property type="entry name" value="Dynamin, middle domain"/>
    <property type="match status" value="1"/>
</dbReference>
<dbReference type="InterPro" id="IPR027417">
    <property type="entry name" value="P-loop_NTPase"/>
</dbReference>
<dbReference type="InterPro" id="IPR001401">
    <property type="entry name" value="Dynamin_GTPase"/>
</dbReference>
<dbReference type="InterPro" id="IPR000375">
    <property type="entry name" value="Dynamin_stalk"/>
</dbReference>
<dbReference type="FunFam" id="3.40.50.300:FF:001425">
    <property type="entry name" value="Dynamin GTPase, putative"/>
    <property type="match status" value="1"/>
</dbReference>
<organism evidence="5 6">
    <name type="scientific">Talaromyces atroroseus</name>
    <dbReference type="NCBI Taxonomy" id="1441469"/>
    <lineage>
        <taxon>Eukaryota</taxon>
        <taxon>Fungi</taxon>
        <taxon>Dikarya</taxon>
        <taxon>Ascomycota</taxon>
        <taxon>Pezizomycotina</taxon>
        <taxon>Eurotiomycetes</taxon>
        <taxon>Eurotiomycetidae</taxon>
        <taxon>Eurotiales</taxon>
        <taxon>Trichocomaceae</taxon>
        <taxon>Talaromyces</taxon>
        <taxon>Talaromyces sect. Trachyspermi</taxon>
    </lineage>
</organism>
<keyword evidence="2" id="KW-0342">GTP-binding</keyword>
<feature type="domain" description="GED" evidence="3">
    <location>
        <begin position="609"/>
        <end position="694"/>
    </location>
</feature>
<dbReference type="GO" id="GO:0005874">
    <property type="term" value="C:microtubule"/>
    <property type="evidence" value="ECO:0007669"/>
    <property type="project" value="TreeGrafter"/>
</dbReference>
<dbReference type="STRING" id="1441469.A0A1Q5QCA6"/>
<dbReference type="GO" id="GO:0048312">
    <property type="term" value="P:intracellular distribution of mitochondria"/>
    <property type="evidence" value="ECO:0007669"/>
    <property type="project" value="TreeGrafter"/>
</dbReference>
<evidence type="ECO:0000256" key="2">
    <source>
        <dbReference type="ARBA" id="ARBA00023134"/>
    </source>
</evidence>
<dbReference type="GO" id="GO:0008017">
    <property type="term" value="F:microtubule binding"/>
    <property type="evidence" value="ECO:0007669"/>
    <property type="project" value="TreeGrafter"/>
</dbReference>
<dbReference type="GO" id="GO:0006897">
    <property type="term" value="P:endocytosis"/>
    <property type="evidence" value="ECO:0007669"/>
    <property type="project" value="TreeGrafter"/>
</dbReference>
<reference evidence="5 6" key="1">
    <citation type="submission" date="2015-06" db="EMBL/GenBank/DDBJ databases">
        <title>Talaromyces atroroseus IBT 11181 draft genome.</title>
        <authorList>
            <person name="Rasmussen K.B."/>
            <person name="Rasmussen S."/>
            <person name="Petersen B."/>
            <person name="Sicheritz-Ponten T."/>
            <person name="Mortensen U.H."/>
            <person name="Thrane U."/>
        </authorList>
    </citation>
    <scope>NUCLEOTIDE SEQUENCE [LARGE SCALE GENOMIC DNA]</scope>
    <source>
        <strain evidence="5 6">IBT 11181</strain>
    </source>
</reference>
<feature type="domain" description="Dynamin-type G" evidence="4">
    <location>
        <begin position="33"/>
        <end position="324"/>
    </location>
</feature>
<protein>
    <submittedName>
        <fullName evidence="5">Uncharacterized protein</fullName>
    </submittedName>
</protein>
<dbReference type="RefSeq" id="XP_020123684.1">
    <property type="nucleotide sequence ID" value="XM_020261642.1"/>
</dbReference>
<dbReference type="GeneID" id="31001680"/>
<dbReference type="InterPro" id="IPR020850">
    <property type="entry name" value="GED_dom"/>
</dbReference>
<dbReference type="Pfam" id="PF00350">
    <property type="entry name" value="Dynamin_N"/>
    <property type="match status" value="1"/>
</dbReference>
<dbReference type="PANTHER" id="PTHR11566:SF215">
    <property type="entry name" value="DYNAMIN GTPASE"/>
    <property type="match status" value="1"/>
</dbReference>
<evidence type="ECO:0000313" key="5">
    <source>
        <dbReference type="EMBL" id="OKL63563.1"/>
    </source>
</evidence>
<dbReference type="CDD" id="cd08771">
    <property type="entry name" value="DLP_1"/>
    <property type="match status" value="1"/>
</dbReference>
<keyword evidence="6" id="KW-1185">Reference proteome</keyword>
<dbReference type="EMBL" id="LFMY01000002">
    <property type="protein sequence ID" value="OKL63563.1"/>
    <property type="molecule type" value="Genomic_DNA"/>
</dbReference>
<dbReference type="InterPro" id="IPR030381">
    <property type="entry name" value="G_DYNAMIN_dom"/>
</dbReference>
<dbReference type="GO" id="GO:0016020">
    <property type="term" value="C:membrane"/>
    <property type="evidence" value="ECO:0007669"/>
    <property type="project" value="TreeGrafter"/>
</dbReference>
<dbReference type="SUPFAM" id="SSF52540">
    <property type="entry name" value="P-loop containing nucleoside triphosphate hydrolases"/>
    <property type="match status" value="1"/>
</dbReference>
<name>A0A1Q5QCA6_TALAT</name>
<dbReference type="PRINTS" id="PR00195">
    <property type="entry name" value="DYNAMIN"/>
</dbReference>
<dbReference type="Gene3D" id="3.40.50.300">
    <property type="entry name" value="P-loop containing nucleotide triphosphate hydrolases"/>
    <property type="match status" value="1"/>
</dbReference>
<evidence type="ECO:0000256" key="1">
    <source>
        <dbReference type="ARBA" id="ARBA00022741"/>
    </source>
</evidence>
<evidence type="ECO:0000259" key="3">
    <source>
        <dbReference type="PROSITE" id="PS51388"/>
    </source>
</evidence>
<evidence type="ECO:0000259" key="4">
    <source>
        <dbReference type="PROSITE" id="PS51718"/>
    </source>
</evidence>
<dbReference type="SMART" id="SM00053">
    <property type="entry name" value="DYNc"/>
    <property type="match status" value="1"/>
</dbReference>
<accession>A0A1Q5QCA6</accession>
<proteinExistence type="predicted"/>
<dbReference type="GO" id="GO:0003924">
    <property type="term" value="F:GTPase activity"/>
    <property type="evidence" value="ECO:0007669"/>
    <property type="project" value="InterPro"/>
</dbReference>
<gene>
    <name evidence="5" type="ORF">UA08_01925</name>
</gene>
<dbReference type="PANTHER" id="PTHR11566">
    <property type="entry name" value="DYNAMIN"/>
    <property type="match status" value="1"/>
</dbReference>
<dbReference type="Pfam" id="PF01031">
    <property type="entry name" value="Dynamin_M"/>
    <property type="match status" value="1"/>
</dbReference>
<dbReference type="InterPro" id="IPR022812">
    <property type="entry name" value="Dynamin"/>
</dbReference>